<name>A0A4Y2M3K2_ARAVE</name>
<dbReference type="AlphaFoldDB" id="A0A4Y2M3K2"/>
<gene>
    <name evidence="1" type="ORF">AVEN_247406_1</name>
</gene>
<evidence type="ECO:0000313" key="1">
    <source>
        <dbReference type="EMBL" id="GBN21625.1"/>
    </source>
</evidence>
<organism evidence="1 2">
    <name type="scientific">Araneus ventricosus</name>
    <name type="common">Orbweaver spider</name>
    <name type="synonym">Epeira ventricosa</name>
    <dbReference type="NCBI Taxonomy" id="182803"/>
    <lineage>
        <taxon>Eukaryota</taxon>
        <taxon>Metazoa</taxon>
        <taxon>Ecdysozoa</taxon>
        <taxon>Arthropoda</taxon>
        <taxon>Chelicerata</taxon>
        <taxon>Arachnida</taxon>
        <taxon>Araneae</taxon>
        <taxon>Araneomorphae</taxon>
        <taxon>Entelegynae</taxon>
        <taxon>Araneoidea</taxon>
        <taxon>Araneidae</taxon>
        <taxon>Araneus</taxon>
    </lineage>
</organism>
<dbReference type="Gene3D" id="3.30.420.10">
    <property type="entry name" value="Ribonuclease H-like superfamily/Ribonuclease H"/>
    <property type="match status" value="1"/>
</dbReference>
<reference evidence="1 2" key="1">
    <citation type="journal article" date="2019" name="Sci. Rep.">
        <title>Orb-weaving spider Araneus ventricosus genome elucidates the spidroin gene catalogue.</title>
        <authorList>
            <person name="Kono N."/>
            <person name="Nakamura H."/>
            <person name="Ohtoshi R."/>
            <person name="Moran D.A.P."/>
            <person name="Shinohara A."/>
            <person name="Yoshida Y."/>
            <person name="Fujiwara M."/>
            <person name="Mori M."/>
            <person name="Tomita M."/>
            <person name="Arakawa K."/>
        </authorList>
    </citation>
    <scope>NUCLEOTIDE SEQUENCE [LARGE SCALE GENOMIC DNA]</scope>
</reference>
<evidence type="ECO:0000313" key="2">
    <source>
        <dbReference type="Proteomes" id="UP000499080"/>
    </source>
</evidence>
<comment type="caution">
    <text evidence="1">The sequence shown here is derived from an EMBL/GenBank/DDBJ whole genome shotgun (WGS) entry which is preliminary data.</text>
</comment>
<dbReference type="Proteomes" id="UP000499080">
    <property type="component" value="Unassembled WGS sequence"/>
</dbReference>
<accession>A0A4Y2M3K2</accession>
<sequence>MDSDPNGRFKKIFTDASKLNGRVGSGVVCLHEGRDIIWKGKILLNDEASVFVDEAVAIQMAVENVGSTKEKTAIFLTPDPYLNLTKPAEVNRISWMRSIAGNKLSRNKIIELLRFLLSNEALIKIR</sequence>
<dbReference type="GO" id="GO:0003676">
    <property type="term" value="F:nucleic acid binding"/>
    <property type="evidence" value="ECO:0007669"/>
    <property type="project" value="InterPro"/>
</dbReference>
<proteinExistence type="predicted"/>
<evidence type="ECO:0008006" key="3">
    <source>
        <dbReference type="Google" id="ProtNLM"/>
    </source>
</evidence>
<protein>
    <recommendedName>
        <fullName evidence="3">RNase H type-1 domain-containing protein</fullName>
    </recommendedName>
</protein>
<dbReference type="EMBL" id="BGPR01006759">
    <property type="protein sequence ID" value="GBN21625.1"/>
    <property type="molecule type" value="Genomic_DNA"/>
</dbReference>
<dbReference type="OrthoDB" id="6515318at2759"/>
<keyword evidence="2" id="KW-1185">Reference proteome</keyword>
<dbReference type="InterPro" id="IPR036397">
    <property type="entry name" value="RNaseH_sf"/>
</dbReference>